<feature type="transmembrane region" description="Helical" evidence="12">
    <location>
        <begin position="147"/>
        <end position="166"/>
    </location>
</feature>
<dbReference type="SUPFAM" id="SSF55073">
    <property type="entry name" value="Nucleotide cyclase"/>
    <property type="match status" value="2"/>
</dbReference>
<dbReference type="EC" id="4.6.1.1" evidence="3"/>
<name>A0AB40DJB1_DROSZ</name>
<comment type="subcellular location">
    <subcellularLocation>
        <location evidence="2">Membrane</location>
        <topology evidence="2">Multi-pass membrane protein</topology>
    </subcellularLocation>
</comment>
<evidence type="ECO:0000256" key="3">
    <source>
        <dbReference type="ARBA" id="ARBA00012201"/>
    </source>
</evidence>
<dbReference type="Proteomes" id="UP001652628">
    <property type="component" value="Chromosome 2L"/>
</dbReference>
<protein>
    <recommendedName>
        <fullName evidence="3">adenylate cyclase</fullName>
        <ecNumber evidence="3">4.6.1.1</ecNumber>
    </recommendedName>
</protein>
<feature type="transmembrane region" description="Helical" evidence="12">
    <location>
        <begin position="724"/>
        <end position="744"/>
    </location>
</feature>
<accession>A0AB40DJB1</accession>
<feature type="domain" description="Guanylate cyclase" evidence="13">
    <location>
        <begin position="870"/>
        <end position="1032"/>
    </location>
</feature>
<keyword evidence="6" id="KW-0547">Nucleotide-binding</keyword>
<sequence>MNRKKAQKTSFRERFRPCHLDYSEERKWEPSYLKARCKDLDLEEEYKKYQVRLMISYLSVFYPLFIIVVVGLQVVAWSCAEYTKFTHLDSIMAGITLFLVTGIMGINFFESFVIRHRWVLVFTSVLSAYVVVFADIAHVTYHYYKTHWPLNTTYDVFVLCMIYMFLPIPSIVGAAVLATSVSALYIGYFIFFPASEPESLARNINGTYMISVDVFHYVGFNMMGIFFRIMNDIMVRASFLDRHQFIKEEMWLRHALRQESMLLDSILPPQIAKPIHDFIKNKITQSENGPDRIILGSPRRRENFMAIQIHPDVSILYADVVNYTHLTTTLTVEKLVKVLHDLYGRFDMAASTFNVQRIKFLGDCYYCVSGLTEADPDHAKMAVSLGISMIANLQEVRAEQDLDIDMRIGVHSGTLFAGVIGQAKLQFDIWGADVEIANRLEATGKPGYVHVSGRTLSSLDPEDYKIFPGTEKAQMDPVLQKHPMSTYLLTGEVNRDSVGSVDLVSSFSDLDIRTIRPTRKTQIVTADAMSNELREEFNKMPVGGLQFRLPCCRRDTNSNNEKAEHVLGIFCAGFKDSSLEWNYMHQPDFIFKFSMLLAWAIGGCLIFIQIVNSKVDCKKCIVVNLIVFSLLTSMLCLAWYKKVCWWQFAYDERKKYSKLSCLAFDLFDRIQHSFVLRVTVYMIIMVLYYMVISLILIKCDQSQFELDIIENKLFHYDMNRDSCFNPWVFTNMITLILGMSYTFARIPFALKICISCCETVAFLLIVFFQFAFIFHHSATTTPYMRAEVAHCLRVCVMLITMYAKERRVEFNTKLNYKQNVDLLNKQKAADVTNQSIIILLNNILPSHVVDLYLDSLAKHELYYENYEMVSVMFAMLVNFQMDLPSLRVLNDIITEFDKLLTAYREYYVVEKIKIVGCTYMAACGLDFSLTSNFQSRSFQSEMQQVRIHQEAKGINGNHDEVAFIMTTFALDLMRIVSVCNKAYAGRPFNRSLSSGEICIGISTGEIMAGVVGASQPHYDIWGTPVNMASRMESTGLPGHIQVTEESANILEQFDILCIYRGMTFVKGRGEIPTYFVGIDENLKFISSKFNHRASRRFTVMTSLDSDEFSENSVEENKSE</sequence>
<dbReference type="GO" id="GO:0007189">
    <property type="term" value="P:adenylate cyclase-activating G protein-coupled receptor signaling pathway"/>
    <property type="evidence" value="ECO:0007669"/>
    <property type="project" value="TreeGrafter"/>
</dbReference>
<dbReference type="InterPro" id="IPR029787">
    <property type="entry name" value="Nucleotide_cyclase"/>
</dbReference>
<keyword evidence="4 12" id="KW-0812">Transmembrane</keyword>
<reference evidence="15" key="1">
    <citation type="submission" date="2025-08" db="UniProtKB">
        <authorList>
            <consortium name="RefSeq"/>
        </authorList>
    </citation>
    <scope>IDENTIFICATION</scope>
</reference>
<feature type="transmembrane region" description="Helical" evidence="12">
    <location>
        <begin position="214"/>
        <end position="230"/>
    </location>
</feature>
<dbReference type="GO" id="GO:0004016">
    <property type="term" value="F:adenylate cyclase activity"/>
    <property type="evidence" value="ECO:0007669"/>
    <property type="project" value="UniProtKB-EC"/>
</dbReference>
<evidence type="ECO:0000313" key="15">
    <source>
        <dbReference type="RefSeq" id="XP_065724419.2"/>
    </source>
</evidence>
<dbReference type="PANTHER" id="PTHR45627:SF23">
    <property type="entry name" value="AT30656P-RELATED"/>
    <property type="match status" value="1"/>
</dbReference>
<dbReference type="SMART" id="SM00044">
    <property type="entry name" value="CYCc"/>
    <property type="match status" value="2"/>
</dbReference>
<feature type="domain" description="Guanylate cyclase" evidence="13">
    <location>
        <begin position="314"/>
        <end position="441"/>
    </location>
</feature>
<evidence type="ECO:0000256" key="10">
    <source>
        <dbReference type="ARBA" id="ARBA00023136"/>
    </source>
</evidence>
<keyword evidence="10 12" id="KW-0472">Membrane</keyword>
<dbReference type="PROSITE" id="PS50125">
    <property type="entry name" value="GUANYLATE_CYCLASE_2"/>
    <property type="match status" value="2"/>
</dbReference>
<evidence type="ECO:0000313" key="14">
    <source>
        <dbReference type="Proteomes" id="UP001652628"/>
    </source>
</evidence>
<keyword evidence="8" id="KW-0460">Magnesium</keyword>
<dbReference type="Gene3D" id="3.30.70.1230">
    <property type="entry name" value="Nucleotide cyclase"/>
    <property type="match status" value="2"/>
</dbReference>
<feature type="transmembrane region" description="Helical" evidence="12">
    <location>
        <begin position="589"/>
        <end position="609"/>
    </location>
</feature>
<dbReference type="Pfam" id="PF00211">
    <property type="entry name" value="Guanylate_cyc"/>
    <property type="match status" value="2"/>
</dbReference>
<dbReference type="GO" id="GO:0046872">
    <property type="term" value="F:metal ion binding"/>
    <property type="evidence" value="ECO:0007669"/>
    <property type="project" value="UniProtKB-KW"/>
</dbReference>
<evidence type="ECO:0000256" key="4">
    <source>
        <dbReference type="ARBA" id="ARBA00022692"/>
    </source>
</evidence>
<feature type="transmembrane region" description="Helical" evidence="12">
    <location>
        <begin position="621"/>
        <end position="640"/>
    </location>
</feature>
<dbReference type="GO" id="GO:0005886">
    <property type="term" value="C:plasma membrane"/>
    <property type="evidence" value="ECO:0007669"/>
    <property type="project" value="TreeGrafter"/>
</dbReference>
<keyword evidence="14" id="KW-1185">Reference proteome</keyword>
<organism evidence="14 15">
    <name type="scientific">Drosophila suzukii</name>
    <name type="common">Spotted-wing drosophila fruit fly</name>
    <dbReference type="NCBI Taxonomy" id="28584"/>
    <lineage>
        <taxon>Eukaryota</taxon>
        <taxon>Metazoa</taxon>
        <taxon>Ecdysozoa</taxon>
        <taxon>Arthropoda</taxon>
        <taxon>Hexapoda</taxon>
        <taxon>Insecta</taxon>
        <taxon>Pterygota</taxon>
        <taxon>Neoptera</taxon>
        <taxon>Endopterygota</taxon>
        <taxon>Diptera</taxon>
        <taxon>Brachycera</taxon>
        <taxon>Muscomorpha</taxon>
        <taxon>Ephydroidea</taxon>
        <taxon>Drosophilidae</taxon>
        <taxon>Drosophila</taxon>
        <taxon>Sophophora</taxon>
    </lineage>
</organism>
<evidence type="ECO:0000256" key="7">
    <source>
        <dbReference type="ARBA" id="ARBA00022840"/>
    </source>
</evidence>
<dbReference type="GO" id="GO:0009190">
    <property type="term" value="P:cyclic nucleotide biosynthetic process"/>
    <property type="evidence" value="ECO:0007669"/>
    <property type="project" value="InterPro"/>
</dbReference>
<dbReference type="AlphaFoldDB" id="A0AB40DJB1"/>
<feature type="transmembrane region" description="Helical" evidence="12">
    <location>
        <begin position="90"/>
        <end position="109"/>
    </location>
</feature>
<feature type="transmembrane region" description="Helical" evidence="12">
    <location>
        <begin position="756"/>
        <end position="777"/>
    </location>
</feature>
<keyword evidence="11" id="KW-0456">Lyase</keyword>
<feature type="transmembrane region" description="Helical" evidence="12">
    <location>
        <begin position="674"/>
        <end position="697"/>
    </location>
</feature>
<evidence type="ECO:0000256" key="2">
    <source>
        <dbReference type="ARBA" id="ARBA00004141"/>
    </source>
</evidence>
<dbReference type="RefSeq" id="XP_065724419.2">
    <property type="nucleotide sequence ID" value="XM_065868347.2"/>
</dbReference>
<evidence type="ECO:0000256" key="1">
    <source>
        <dbReference type="ARBA" id="ARBA00001593"/>
    </source>
</evidence>
<evidence type="ECO:0000256" key="5">
    <source>
        <dbReference type="ARBA" id="ARBA00022723"/>
    </source>
</evidence>
<evidence type="ECO:0000256" key="6">
    <source>
        <dbReference type="ARBA" id="ARBA00022741"/>
    </source>
</evidence>
<dbReference type="GO" id="GO:0005524">
    <property type="term" value="F:ATP binding"/>
    <property type="evidence" value="ECO:0007669"/>
    <property type="project" value="UniProtKB-KW"/>
</dbReference>
<dbReference type="CDD" id="cd07302">
    <property type="entry name" value="CHD"/>
    <property type="match status" value="2"/>
</dbReference>
<evidence type="ECO:0000259" key="13">
    <source>
        <dbReference type="PROSITE" id="PS50125"/>
    </source>
</evidence>
<keyword evidence="9 12" id="KW-1133">Transmembrane helix</keyword>
<feature type="transmembrane region" description="Helical" evidence="12">
    <location>
        <begin position="118"/>
        <end position="141"/>
    </location>
</feature>
<dbReference type="GO" id="GO:0035556">
    <property type="term" value="P:intracellular signal transduction"/>
    <property type="evidence" value="ECO:0007669"/>
    <property type="project" value="InterPro"/>
</dbReference>
<dbReference type="InterPro" id="IPR001054">
    <property type="entry name" value="A/G_cyclase"/>
</dbReference>
<feature type="transmembrane region" description="Helical" evidence="12">
    <location>
        <begin position="55"/>
        <end position="78"/>
    </location>
</feature>
<evidence type="ECO:0000256" key="12">
    <source>
        <dbReference type="SAM" id="Phobius"/>
    </source>
</evidence>
<evidence type="ECO:0000256" key="11">
    <source>
        <dbReference type="ARBA" id="ARBA00023239"/>
    </source>
</evidence>
<keyword evidence="7" id="KW-0067">ATP-binding</keyword>
<evidence type="ECO:0000256" key="8">
    <source>
        <dbReference type="ARBA" id="ARBA00022842"/>
    </source>
</evidence>
<proteinExistence type="predicted"/>
<dbReference type="GeneID" id="108011923"/>
<dbReference type="PANTHER" id="PTHR45627">
    <property type="entry name" value="ADENYLATE CYCLASE TYPE 1"/>
    <property type="match status" value="1"/>
</dbReference>
<gene>
    <name evidence="15" type="primary">LOC108011923</name>
</gene>
<comment type="catalytic activity">
    <reaction evidence="1">
        <text>ATP = 3',5'-cyclic AMP + diphosphate</text>
        <dbReference type="Rhea" id="RHEA:15389"/>
        <dbReference type="ChEBI" id="CHEBI:30616"/>
        <dbReference type="ChEBI" id="CHEBI:33019"/>
        <dbReference type="ChEBI" id="CHEBI:58165"/>
        <dbReference type="EC" id="4.6.1.1"/>
    </reaction>
</comment>
<keyword evidence="5" id="KW-0479">Metal-binding</keyword>
<evidence type="ECO:0000256" key="9">
    <source>
        <dbReference type="ARBA" id="ARBA00022989"/>
    </source>
</evidence>
<feature type="transmembrane region" description="Helical" evidence="12">
    <location>
        <begin position="173"/>
        <end position="194"/>
    </location>
</feature>